<feature type="transmembrane region" description="Helical" evidence="2">
    <location>
        <begin position="157"/>
        <end position="177"/>
    </location>
</feature>
<evidence type="ECO:0000256" key="1">
    <source>
        <dbReference type="SAM" id="MobiDB-lite"/>
    </source>
</evidence>
<evidence type="ECO:0000256" key="2">
    <source>
        <dbReference type="SAM" id="Phobius"/>
    </source>
</evidence>
<reference evidence="4" key="1">
    <citation type="journal article" date="2023" name="Mol. Phylogenet. Evol.">
        <title>Genome-scale phylogeny and comparative genomics of the fungal order Sordariales.</title>
        <authorList>
            <person name="Hensen N."/>
            <person name="Bonometti L."/>
            <person name="Westerberg I."/>
            <person name="Brannstrom I.O."/>
            <person name="Guillou S."/>
            <person name="Cros-Aarteil S."/>
            <person name="Calhoun S."/>
            <person name="Haridas S."/>
            <person name="Kuo A."/>
            <person name="Mondo S."/>
            <person name="Pangilinan J."/>
            <person name="Riley R."/>
            <person name="LaButti K."/>
            <person name="Andreopoulos B."/>
            <person name="Lipzen A."/>
            <person name="Chen C."/>
            <person name="Yan M."/>
            <person name="Daum C."/>
            <person name="Ng V."/>
            <person name="Clum A."/>
            <person name="Steindorff A."/>
            <person name="Ohm R.A."/>
            <person name="Martin F."/>
            <person name="Silar P."/>
            <person name="Natvig D.O."/>
            <person name="Lalanne C."/>
            <person name="Gautier V."/>
            <person name="Ament-Velasquez S.L."/>
            <person name="Kruys A."/>
            <person name="Hutchinson M.I."/>
            <person name="Powell A.J."/>
            <person name="Barry K."/>
            <person name="Miller A.N."/>
            <person name="Grigoriev I.V."/>
            <person name="Debuchy R."/>
            <person name="Gladieux P."/>
            <person name="Hiltunen Thoren M."/>
            <person name="Johannesson H."/>
        </authorList>
    </citation>
    <scope>NUCLEOTIDE SEQUENCE</scope>
    <source>
        <strain evidence="4">CBS 757.83</strain>
    </source>
</reference>
<evidence type="ECO:0000313" key="5">
    <source>
        <dbReference type="Proteomes" id="UP001305647"/>
    </source>
</evidence>
<comment type="caution">
    <text evidence="4">The sequence shown here is derived from an EMBL/GenBank/DDBJ whole genome shotgun (WGS) entry which is preliminary data.</text>
</comment>
<dbReference type="AlphaFoldDB" id="A0AAN6PXI6"/>
<dbReference type="InterPro" id="IPR013715">
    <property type="entry name" value="DUF1746"/>
</dbReference>
<keyword evidence="2" id="KW-0812">Transmembrane</keyword>
<keyword evidence="5" id="KW-1185">Reference proteome</keyword>
<dbReference type="PANTHER" id="PTHR39405:SF1">
    <property type="entry name" value="DSC E3 UBIQUITIN LIGASE COMPLEX SUBUNIT 4"/>
    <property type="match status" value="1"/>
</dbReference>
<gene>
    <name evidence="4" type="ORF">N658DRAFT_154882</name>
</gene>
<dbReference type="Pfam" id="PF08508">
    <property type="entry name" value="DUF1746"/>
    <property type="match status" value="1"/>
</dbReference>
<dbReference type="Proteomes" id="UP001305647">
    <property type="component" value="Unassembled WGS sequence"/>
</dbReference>
<feature type="transmembrane region" description="Helical" evidence="2">
    <location>
        <begin position="109"/>
        <end position="128"/>
    </location>
</feature>
<sequence length="334" mass="36320">MNNDPGPSYAARQLLPPRADDAATDDDDDDEYILEERSGDIGSDEEGLLKKLELVTHLRKTLDMIVVAYICTLYYMECSLFRFLIRLCPHYSFLTPRDEVRLPGGQPPIYLVLAPSVLCILAHLSFALPDAGEATRGYLHGGVIIDFIGQKPPRSRLAFLLFDLVILAVQCLMLAVLQEQEKLKKAVLPRARPVGDQTGQAPAPAPETTQDHDAEERGVLRDDETYLGEGRGLDFQPLSGGGNNPEGRSPAEDEQTGDTYSSVSAGADMLDVIRSGDAVLANFHVIHAVRTVGSGAQSTAAYMLRTAGYGTTLAALAAQQRTRLAIRRQQRGSA</sequence>
<name>A0AAN6PXI6_9PEZI</name>
<feature type="region of interest" description="Disordered" evidence="1">
    <location>
        <begin position="193"/>
        <end position="262"/>
    </location>
</feature>
<proteinExistence type="predicted"/>
<dbReference type="GO" id="GO:0005783">
    <property type="term" value="C:endoplasmic reticulum"/>
    <property type="evidence" value="ECO:0007669"/>
    <property type="project" value="TreeGrafter"/>
</dbReference>
<keyword evidence="2" id="KW-1133">Transmembrane helix</keyword>
<dbReference type="GO" id="GO:0044695">
    <property type="term" value="C:Dsc E3 ubiquitin ligase complex"/>
    <property type="evidence" value="ECO:0007669"/>
    <property type="project" value="InterPro"/>
</dbReference>
<dbReference type="EMBL" id="MU863646">
    <property type="protein sequence ID" value="KAK4099797.1"/>
    <property type="molecule type" value="Genomic_DNA"/>
</dbReference>
<feature type="domain" description="DUF1746" evidence="3">
    <location>
        <begin position="62"/>
        <end position="173"/>
    </location>
</feature>
<organism evidence="4 5">
    <name type="scientific">Parathielavia hyrcaniae</name>
    <dbReference type="NCBI Taxonomy" id="113614"/>
    <lineage>
        <taxon>Eukaryota</taxon>
        <taxon>Fungi</taxon>
        <taxon>Dikarya</taxon>
        <taxon>Ascomycota</taxon>
        <taxon>Pezizomycotina</taxon>
        <taxon>Sordariomycetes</taxon>
        <taxon>Sordariomycetidae</taxon>
        <taxon>Sordariales</taxon>
        <taxon>Chaetomiaceae</taxon>
        <taxon>Parathielavia</taxon>
    </lineage>
</organism>
<feature type="transmembrane region" description="Helical" evidence="2">
    <location>
        <begin position="64"/>
        <end position="88"/>
    </location>
</feature>
<feature type="compositionally biased region" description="Basic and acidic residues" evidence="1">
    <location>
        <begin position="209"/>
        <end position="224"/>
    </location>
</feature>
<protein>
    <submittedName>
        <fullName evidence="4">DUF1746-domain-containing protein</fullName>
    </submittedName>
</protein>
<evidence type="ECO:0000313" key="4">
    <source>
        <dbReference type="EMBL" id="KAK4099797.1"/>
    </source>
</evidence>
<keyword evidence="2" id="KW-0472">Membrane</keyword>
<dbReference type="PANTHER" id="PTHR39405">
    <property type="entry name" value="DSC E3 UBIQUITIN LIGASE COMPLEX SUBUNIT 4"/>
    <property type="match status" value="1"/>
</dbReference>
<feature type="region of interest" description="Disordered" evidence="1">
    <location>
        <begin position="1"/>
        <end position="30"/>
    </location>
</feature>
<dbReference type="GO" id="GO:0032933">
    <property type="term" value="P:SREBP signaling pathway"/>
    <property type="evidence" value="ECO:0007669"/>
    <property type="project" value="InterPro"/>
</dbReference>
<reference evidence="4" key="2">
    <citation type="submission" date="2023-05" db="EMBL/GenBank/DDBJ databases">
        <authorList>
            <consortium name="Lawrence Berkeley National Laboratory"/>
            <person name="Steindorff A."/>
            <person name="Hensen N."/>
            <person name="Bonometti L."/>
            <person name="Westerberg I."/>
            <person name="Brannstrom I.O."/>
            <person name="Guillou S."/>
            <person name="Cros-Aarteil S."/>
            <person name="Calhoun S."/>
            <person name="Haridas S."/>
            <person name="Kuo A."/>
            <person name="Mondo S."/>
            <person name="Pangilinan J."/>
            <person name="Riley R."/>
            <person name="Labutti K."/>
            <person name="Andreopoulos B."/>
            <person name="Lipzen A."/>
            <person name="Chen C."/>
            <person name="Yanf M."/>
            <person name="Daum C."/>
            <person name="Ng V."/>
            <person name="Clum A."/>
            <person name="Ohm R."/>
            <person name="Martin F."/>
            <person name="Silar P."/>
            <person name="Natvig D."/>
            <person name="Lalanne C."/>
            <person name="Gautier V."/>
            <person name="Ament-Velasquez S.L."/>
            <person name="Kruys A."/>
            <person name="Hutchinson M.I."/>
            <person name="Powell A.J."/>
            <person name="Barry K."/>
            <person name="Miller A.N."/>
            <person name="Grigoriev I.V."/>
            <person name="Debuchy R."/>
            <person name="Gladieux P."/>
            <person name="Thoren M.H."/>
            <person name="Johannesson H."/>
        </authorList>
    </citation>
    <scope>NUCLEOTIDE SEQUENCE</scope>
    <source>
        <strain evidence="4">CBS 757.83</strain>
    </source>
</reference>
<accession>A0AAN6PXI6</accession>
<evidence type="ECO:0000259" key="3">
    <source>
        <dbReference type="Pfam" id="PF08508"/>
    </source>
</evidence>
<dbReference type="InterPro" id="IPR038967">
    <property type="entry name" value="Dsc4-like"/>
</dbReference>